<dbReference type="Pfam" id="PF02518">
    <property type="entry name" value="HATPase_c"/>
    <property type="match status" value="1"/>
</dbReference>
<dbReference type="GO" id="GO:0000160">
    <property type="term" value="P:phosphorelay signal transduction system"/>
    <property type="evidence" value="ECO:0007669"/>
    <property type="project" value="UniProtKB-KW"/>
</dbReference>
<reference evidence="11 12" key="1">
    <citation type="submission" date="2016-10" db="EMBL/GenBank/DDBJ databases">
        <authorList>
            <person name="de Groot N.N."/>
        </authorList>
    </citation>
    <scope>NUCLEOTIDE SEQUENCE [LARGE SCALE GENOMIC DNA]</scope>
    <source>
        <strain evidence="11 12">DSM 19012</strain>
    </source>
</reference>
<organism evidence="11 12">
    <name type="scientific">Thermophagus xiamenensis</name>
    <dbReference type="NCBI Taxonomy" id="385682"/>
    <lineage>
        <taxon>Bacteria</taxon>
        <taxon>Pseudomonadati</taxon>
        <taxon>Bacteroidota</taxon>
        <taxon>Bacteroidia</taxon>
        <taxon>Marinilabiliales</taxon>
        <taxon>Marinilabiliaceae</taxon>
        <taxon>Thermophagus</taxon>
    </lineage>
</organism>
<proteinExistence type="predicted"/>
<evidence type="ECO:0000256" key="9">
    <source>
        <dbReference type="SAM" id="Phobius"/>
    </source>
</evidence>
<feature type="domain" description="Histidine kinase" evidence="10">
    <location>
        <begin position="183"/>
        <end position="387"/>
    </location>
</feature>
<dbReference type="RefSeq" id="WP_029626752.1">
    <property type="nucleotide sequence ID" value="NZ_AFSL01000105.1"/>
</dbReference>
<feature type="transmembrane region" description="Helical" evidence="9">
    <location>
        <begin position="145"/>
        <end position="165"/>
    </location>
</feature>
<keyword evidence="8" id="KW-0902">Two-component regulatory system</keyword>
<dbReference type="GO" id="GO:0005524">
    <property type="term" value="F:ATP binding"/>
    <property type="evidence" value="ECO:0007669"/>
    <property type="project" value="UniProtKB-KW"/>
</dbReference>
<evidence type="ECO:0000256" key="8">
    <source>
        <dbReference type="ARBA" id="ARBA00023012"/>
    </source>
</evidence>
<dbReference type="InterPro" id="IPR004358">
    <property type="entry name" value="Sig_transdc_His_kin-like_C"/>
</dbReference>
<comment type="catalytic activity">
    <reaction evidence="1">
        <text>ATP + protein L-histidine = ADP + protein N-phospho-L-histidine.</text>
        <dbReference type="EC" id="2.7.13.3"/>
    </reaction>
</comment>
<keyword evidence="3" id="KW-0597">Phosphoprotein</keyword>
<sequence length="393" mass="45741">MELYSRKKWWKFFFMAGALLIGAASLFYTNRLTAQLRDQETRKMELWAKANRLFTRPDLDDQSLELIFEIIQNNNTVPLIIADENDTIYFFRNLKLPVKKEAEFLHRQLQKMKDGNRNPITIDLGDGERQYLYYADSVMLIKLRWFPIVQLLVVMLFVLLAYWTFSVARRWEQDQVWVGMAKETAHQLGTPTSSLLGWLEVLSLKNTDANLVDEMRHDVHRLQTIADRFSKIGSPPHLEQVNLANMLNDVIVYLSHRISSRVQFRIETENQIKAMNVVVNRPLFEWVIENLCKNSVDAMQGEGVIVFNWGVWHKKIFIDISDTGKGIPRKIHNTIFKPGYTTKKRGWGLGLTLVRRIVEEYHNGRIFVKESAPGKGTTFRILLDSKETGKLPV</sequence>
<protein>
    <recommendedName>
        <fullName evidence="2">histidine kinase</fullName>
        <ecNumber evidence="2">2.7.13.3</ecNumber>
    </recommendedName>
</protein>
<evidence type="ECO:0000256" key="4">
    <source>
        <dbReference type="ARBA" id="ARBA00022679"/>
    </source>
</evidence>
<keyword evidence="12" id="KW-1185">Reference proteome</keyword>
<dbReference type="AlphaFoldDB" id="A0A1I2E3Y2"/>
<keyword evidence="9" id="KW-0472">Membrane</keyword>
<evidence type="ECO:0000256" key="7">
    <source>
        <dbReference type="ARBA" id="ARBA00022840"/>
    </source>
</evidence>
<evidence type="ECO:0000256" key="3">
    <source>
        <dbReference type="ARBA" id="ARBA00022553"/>
    </source>
</evidence>
<keyword evidence="7" id="KW-0067">ATP-binding</keyword>
<name>A0A1I2E3Y2_9BACT</name>
<dbReference type="GO" id="GO:0004673">
    <property type="term" value="F:protein histidine kinase activity"/>
    <property type="evidence" value="ECO:0007669"/>
    <property type="project" value="UniProtKB-EC"/>
</dbReference>
<evidence type="ECO:0000259" key="10">
    <source>
        <dbReference type="PROSITE" id="PS50109"/>
    </source>
</evidence>
<dbReference type="InParanoid" id="A0A1I2E3Y2"/>
<dbReference type="EC" id="2.7.13.3" evidence="2"/>
<dbReference type="InterPro" id="IPR005467">
    <property type="entry name" value="His_kinase_dom"/>
</dbReference>
<dbReference type="PROSITE" id="PS50109">
    <property type="entry name" value="HIS_KIN"/>
    <property type="match status" value="1"/>
</dbReference>
<dbReference type="eggNOG" id="COG4191">
    <property type="taxonomic scope" value="Bacteria"/>
</dbReference>
<dbReference type="Gene3D" id="3.30.565.10">
    <property type="entry name" value="Histidine kinase-like ATPase, C-terminal domain"/>
    <property type="match status" value="1"/>
</dbReference>
<gene>
    <name evidence="11" type="ORF">SAMN05444380_12132</name>
</gene>
<dbReference type="PRINTS" id="PR00344">
    <property type="entry name" value="BCTRLSENSOR"/>
</dbReference>
<accession>A0A1I2E3Y2</accession>
<keyword evidence="9" id="KW-0812">Transmembrane</keyword>
<dbReference type="FunCoup" id="A0A1I2E3Y2">
    <property type="interactions" value="121"/>
</dbReference>
<dbReference type="InterPro" id="IPR036890">
    <property type="entry name" value="HATPase_C_sf"/>
</dbReference>
<evidence type="ECO:0000256" key="5">
    <source>
        <dbReference type="ARBA" id="ARBA00022741"/>
    </source>
</evidence>
<evidence type="ECO:0000256" key="2">
    <source>
        <dbReference type="ARBA" id="ARBA00012438"/>
    </source>
</evidence>
<dbReference type="PANTHER" id="PTHR43065">
    <property type="entry name" value="SENSOR HISTIDINE KINASE"/>
    <property type="match status" value="1"/>
</dbReference>
<feature type="transmembrane region" description="Helical" evidence="9">
    <location>
        <begin position="12"/>
        <end position="29"/>
    </location>
</feature>
<evidence type="ECO:0000256" key="1">
    <source>
        <dbReference type="ARBA" id="ARBA00000085"/>
    </source>
</evidence>
<dbReference type="STRING" id="385682.SAMN05444380_12132"/>
<dbReference type="EMBL" id="FONA01000021">
    <property type="protein sequence ID" value="SFE87565.1"/>
    <property type="molecule type" value="Genomic_DNA"/>
</dbReference>
<dbReference type="InterPro" id="IPR003594">
    <property type="entry name" value="HATPase_dom"/>
</dbReference>
<evidence type="ECO:0000256" key="6">
    <source>
        <dbReference type="ARBA" id="ARBA00022777"/>
    </source>
</evidence>
<dbReference type="SUPFAM" id="SSF55874">
    <property type="entry name" value="ATPase domain of HSP90 chaperone/DNA topoisomerase II/histidine kinase"/>
    <property type="match status" value="1"/>
</dbReference>
<keyword evidence="9" id="KW-1133">Transmembrane helix</keyword>
<keyword evidence="4" id="KW-0808">Transferase</keyword>
<evidence type="ECO:0000313" key="11">
    <source>
        <dbReference type="EMBL" id="SFE87565.1"/>
    </source>
</evidence>
<keyword evidence="6 11" id="KW-0418">Kinase</keyword>
<dbReference type="SMART" id="SM00387">
    <property type="entry name" value="HATPase_c"/>
    <property type="match status" value="1"/>
</dbReference>
<dbReference type="OrthoDB" id="9815750at2"/>
<keyword evidence="5" id="KW-0547">Nucleotide-binding</keyword>
<dbReference type="PANTHER" id="PTHR43065:SF10">
    <property type="entry name" value="PEROXIDE STRESS-ACTIVATED HISTIDINE KINASE MAK3"/>
    <property type="match status" value="1"/>
</dbReference>
<dbReference type="Proteomes" id="UP000181976">
    <property type="component" value="Unassembled WGS sequence"/>
</dbReference>
<evidence type="ECO:0000313" key="12">
    <source>
        <dbReference type="Proteomes" id="UP000181976"/>
    </source>
</evidence>